<reference evidence="3" key="1">
    <citation type="journal article" date="2021" name="Proc. Natl. Acad. Sci. U.S.A.">
        <title>Three genomes in the algal genus Volvox reveal the fate of a haploid sex-determining region after a transition to homothallism.</title>
        <authorList>
            <person name="Yamamoto K."/>
            <person name="Hamaji T."/>
            <person name="Kawai-Toyooka H."/>
            <person name="Matsuzaki R."/>
            <person name="Takahashi F."/>
            <person name="Nishimura Y."/>
            <person name="Kawachi M."/>
            <person name="Noguchi H."/>
            <person name="Minakuchi Y."/>
            <person name="Umen J.G."/>
            <person name="Toyoda A."/>
            <person name="Nozaki H."/>
        </authorList>
    </citation>
    <scope>NUCLEOTIDE SEQUENCE</scope>
    <source>
        <strain evidence="3">NIES-3785</strain>
        <strain evidence="2">NIES-3786</strain>
    </source>
</reference>
<evidence type="ECO:0000313" key="5">
    <source>
        <dbReference type="Proteomes" id="UP000747110"/>
    </source>
</evidence>
<keyword evidence="5" id="KW-1185">Reference proteome</keyword>
<protein>
    <submittedName>
        <fullName evidence="3">Uncharacterized protein</fullName>
    </submittedName>
</protein>
<proteinExistence type="predicted"/>
<sequence length="324" mass="34165">MVLLLVTHIVEVPSSRVPLAVIILNDAIKRKALPINLKCRMVIPSSGNYSASLWDASSLEDLRQWIDANLMDGVVHIDEVPEEFTYGVALELTTARAADKVAISSKNTLERINNTGARVVESVVEKLDRLDQRTHFITATREATSAAVGKVKQATDRALESEGVQKSLASISSGLQSASKGVGRAFSWVGSKVKESFPSAQFQGTPYSSFTNDSTATSAPPGYETIYSEAPVYAMPVSTNAARPSGDDTGALGAGGATAWTTTAGAAPTEEAIPAPMPQFTLEDAIGSPDDLPEEAVTSKPDMLRETSPLIGMKGDASSSLAAH</sequence>
<gene>
    <name evidence="2" type="ORF">Vretifemale_6030</name>
    <name evidence="3" type="ORF">Vretimale_5971</name>
</gene>
<organism evidence="3 4">
    <name type="scientific">Volvox reticuliferus</name>
    <dbReference type="NCBI Taxonomy" id="1737510"/>
    <lineage>
        <taxon>Eukaryota</taxon>
        <taxon>Viridiplantae</taxon>
        <taxon>Chlorophyta</taxon>
        <taxon>core chlorophytes</taxon>
        <taxon>Chlorophyceae</taxon>
        <taxon>CS clade</taxon>
        <taxon>Chlamydomonadales</taxon>
        <taxon>Volvocaceae</taxon>
        <taxon>Volvox</taxon>
    </lineage>
</organism>
<evidence type="ECO:0000313" key="4">
    <source>
        <dbReference type="Proteomes" id="UP000722791"/>
    </source>
</evidence>
<evidence type="ECO:0000313" key="2">
    <source>
        <dbReference type="EMBL" id="GIL76434.1"/>
    </source>
</evidence>
<accession>A0A8J4G6S9</accession>
<dbReference type="EMBL" id="BNCP01000008">
    <property type="protein sequence ID" value="GIL76434.1"/>
    <property type="molecule type" value="Genomic_DNA"/>
</dbReference>
<dbReference type="Proteomes" id="UP000747110">
    <property type="component" value="Unassembled WGS sequence"/>
</dbReference>
<dbReference type="Proteomes" id="UP000722791">
    <property type="component" value="Unassembled WGS sequence"/>
</dbReference>
<evidence type="ECO:0000256" key="1">
    <source>
        <dbReference type="SAM" id="MobiDB-lite"/>
    </source>
</evidence>
<dbReference type="AlphaFoldDB" id="A0A8J4G6S9"/>
<dbReference type="OrthoDB" id="546256at2759"/>
<comment type="caution">
    <text evidence="3">The sequence shown here is derived from an EMBL/GenBank/DDBJ whole genome shotgun (WGS) entry which is preliminary data.</text>
</comment>
<dbReference type="EMBL" id="BNCQ01000008">
    <property type="protein sequence ID" value="GIM01143.1"/>
    <property type="molecule type" value="Genomic_DNA"/>
</dbReference>
<feature type="region of interest" description="Disordered" evidence="1">
    <location>
        <begin position="282"/>
        <end position="324"/>
    </location>
</feature>
<evidence type="ECO:0000313" key="3">
    <source>
        <dbReference type="EMBL" id="GIM01143.1"/>
    </source>
</evidence>
<name>A0A8J4G6S9_9CHLO</name>